<accession>A0ABQ8JUQ4</accession>
<dbReference type="Proteomes" id="UP000887458">
    <property type="component" value="Unassembled WGS sequence"/>
</dbReference>
<evidence type="ECO:0000313" key="1">
    <source>
        <dbReference type="EMBL" id="KAH9426041.1"/>
    </source>
</evidence>
<reference evidence="1 2" key="1">
    <citation type="journal article" date="2018" name="J. Allergy Clin. Immunol.">
        <title>High-quality assembly of Dermatophagoides pteronyssinus genome and transcriptome reveals a wide range of novel allergens.</title>
        <authorList>
            <person name="Liu X.Y."/>
            <person name="Yang K.Y."/>
            <person name="Wang M.Q."/>
            <person name="Kwok J.S."/>
            <person name="Zeng X."/>
            <person name="Yang Z."/>
            <person name="Xiao X.J."/>
            <person name="Lau C.P."/>
            <person name="Li Y."/>
            <person name="Huang Z.M."/>
            <person name="Ba J.G."/>
            <person name="Yim A.K."/>
            <person name="Ouyang C.Y."/>
            <person name="Ngai S.M."/>
            <person name="Chan T.F."/>
            <person name="Leung E.L."/>
            <person name="Liu L."/>
            <person name="Liu Z.G."/>
            <person name="Tsui S.K."/>
        </authorList>
    </citation>
    <scope>NUCLEOTIDE SEQUENCE [LARGE SCALE GENOMIC DNA]</scope>
    <source>
        <strain evidence="1">Derp</strain>
    </source>
</reference>
<reference evidence="1 2" key="2">
    <citation type="journal article" date="2022" name="Mol. Biol. Evol.">
        <title>Comparative Genomics Reveals Insights into the Divergent Evolution of Astigmatic Mites and Household Pest Adaptations.</title>
        <authorList>
            <person name="Xiong Q."/>
            <person name="Wan A.T."/>
            <person name="Liu X."/>
            <person name="Fung C.S."/>
            <person name="Xiao X."/>
            <person name="Malainual N."/>
            <person name="Hou J."/>
            <person name="Wang L."/>
            <person name="Wang M."/>
            <person name="Yang K.Y."/>
            <person name="Cui Y."/>
            <person name="Leung E.L."/>
            <person name="Nong W."/>
            <person name="Shin S.K."/>
            <person name="Au S.W."/>
            <person name="Jeong K.Y."/>
            <person name="Chew F.T."/>
            <person name="Hui J.H."/>
            <person name="Leung T.F."/>
            <person name="Tungtrongchitr A."/>
            <person name="Zhong N."/>
            <person name="Liu Z."/>
            <person name="Tsui S.K."/>
        </authorList>
    </citation>
    <scope>NUCLEOTIDE SEQUENCE [LARGE SCALE GENOMIC DNA]</scope>
    <source>
        <strain evidence="1">Derp</strain>
    </source>
</reference>
<evidence type="ECO:0000313" key="2">
    <source>
        <dbReference type="Proteomes" id="UP000887458"/>
    </source>
</evidence>
<name>A0ABQ8JUQ4_DERPT</name>
<organism evidence="1 2">
    <name type="scientific">Dermatophagoides pteronyssinus</name>
    <name type="common">European house dust mite</name>
    <dbReference type="NCBI Taxonomy" id="6956"/>
    <lineage>
        <taxon>Eukaryota</taxon>
        <taxon>Metazoa</taxon>
        <taxon>Ecdysozoa</taxon>
        <taxon>Arthropoda</taxon>
        <taxon>Chelicerata</taxon>
        <taxon>Arachnida</taxon>
        <taxon>Acari</taxon>
        <taxon>Acariformes</taxon>
        <taxon>Sarcoptiformes</taxon>
        <taxon>Astigmata</taxon>
        <taxon>Psoroptidia</taxon>
        <taxon>Analgoidea</taxon>
        <taxon>Pyroglyphidae</taxon>
        <taxon>Dermatophagoidinae</taxon>
        <taxon>Dermatophagoides</taxon>
    </lineage>
</organism>
<dbReference type="EMBL" id="NJHN03000012">
    <property type="protein sequence ID" value="KAH9426041.1"/>
    <property type="molecule type" value="Genomic_DNA"/>
</dbReference>
<proteinExistence type="predicted"/>
<sequence length="105" mass="11477">MIGIFISPKPPCFRGVLHHARCEKCESTDTATTSKNSTKYLPWKSANLTSLNCLSTTAVALKSGAGRCTNADMKRVFINGLTLRMAHGIDARVINFPSKDAIFLF</sequence>
<gene>
    <name evidence="1" type="ORF">DERP_006981</name>
</gene>
<comment type="caution">
    <text evidence="1">The sequence shown here is derived from an EMBL/GenBank/DDBJ whole genome shotgun (WGS) entry which is preliminary data.</text>
</comment>
<keyword evidence="2" id="KW-1185">Reference proteome</keyword>
<protein>
    <submittedName>
        <fullName evidence="1">Uncharacterized protein</fullName>
    </submittedName>
</protein>